<evidence type="ECO:0000259" key="20">
    <source>
        <dbReference type="PROSITE" id="PS51383"/>
    </source>
</evidence>
<comment type="function">
    <text evidence="17">Catalyzes the dehydration of the S-form of NAD(P)HX at the expense of ADP, which is converted to AMP. Together with NAD(P)HX epimerase, which catalyzes the epimerization of the S- and R-forms, the enzyme allows the repair of both epimers of NAD(P)HX, a damaged form of NAD(P)H that is a result of enzymatic or heat-dependent hydration.</text>
</comment>
<dbReference type="NCBIfam" id="TIGR00197">
    <property type="entry name" value="yjeF_nterm"/>
    <property type="match status" value="1"/>
</dbReference>
<dbReference type="SUPFAM" id="SSF53613">
    <property type="entry name" value="Ribokinase-like"/>
    <property type="match status" value="1"/>
</dbReference>
<keyword evidence="12 17" id="KW-0456">Lyase</keyword>
<dbReference type="PANTHER" id="PTHR12592">
    <property type="entry name" value="ATP-DEPENDENT (S)-NAD(P)H-HYDRATE DEHYDRATASE FAMILY MEMBER"/>
    <property type="match status" value="1"/>
</dbReference>
<dbReference type="Pfam" id="PF03853">
    <property type="entry name" value="YjeF_N"/>
    <property type="match status" value="1"/>
</dbReference>
<dbReference type="InterPro" id="IPR030677">
    <property type="entry name" value="Nnr"/>
</dbReference>
<dbReference type="GO" id="GO:0110051">
    <property type="term" value="P:metabolite repair"/>
    <property type="evidence" value="ECO:0007669"/>
    <property type="project" value="TreeGrafter"/>
</dbReference>
<dbReference type="Pfam" id="PF01256">
    <property type="entry name" value="Carb_kinase"/>
    <property type="match status" value="1"/>
</dbReference>
<keyword evidence="5 18" id="KW-0479">Metal-binding</keyword>
<dbReference type="PIRSF" id="PIRSF017184">
    <property type="entry name" value="Nnr"/>
    <property type="match status" value="1"/>
</dbReference>
<feature type="binding site" evidence="17">
    <location>
        <position position="456"/>
    </location>
    <ligand>
        <name>AMP</name>
        <dbReference type="ChEBI" id="CHEBI:456215"/>
    </ligand>
</feature>
<feature type="binding site" evidence="18">
    <location>
        <position position="62"/>
    </location>
    <ligand>
        <name>K(+)</name>
        <dbReference type="ChEBI" id="CHEBI:29103"/>
    </ligand>
</feature>
<sequence>MKRYLVTADEMRRMDRVTIEEFGIPGLVLMENAGRQAADILLETFSSRASIDVGVAAGRGNNGGDGFVIARVLASRGCSVTVYVLSSRERITGDALENLALIEAMDIEILWLASEADLLRAEVRMSAHDVLVDALLGTGLNQEVRGLYRMAIDILNRSKKPIFSVDLPSGLDADTGKPLGCCVQAHTTVTFAFPKIGHLLMPGSVYTGHLHVVDIGIPPMVADRVPSRHAWLGIRDFSDVARIRHPETHKGKTGHCLLVAGSRGKAGAAGLAGRGALRAGAGLLTLACPASIQPVLHGFLMEAMTEALPETPDGALDADALRFLLKLAAGKAVLALGPGIGQSEPTVRLVRELVVECPIPLVIDADALNALAGDPSILRRAKHPPVLTPHPGEMARLVGVSVPDIQGDRIGHARKLAEEYGCYVILKGARSLVALPDGFVYVNTTGNPGMAAAGMGDVLTGMVAGFMAQGYGQQTSCAAAVYLHGLCGDRLARDRGPRGFLASELADVLPALFLELESERS</sequence>
<organism evidence="22">
    <name type="scientific">Desulfatirhabdium butyrativorans</name>
    <dbReference type="NCBI Taxonomy" id="340467"/>
    <lineage>
        <taxon>Bacteria</taxon>
        <taxon>Pseudomonadati</taxon>
        <taxon>Thermodesulfobacteriota</taxon>
        <taxon>Desulfobacteria</taxon>
        <taxon>Desulfobacterales</taxon>
        <taxon>Desulfatirhabdiaceae</taxon>
        <taxon>Desulfatirhabdium</taxon>
    </lineage>
</organism>
<evidence type="ECO:0000256" key="19">
    <source>
        <dbReference type="PIRNR" id="PIRNR017184"/>
    </source>
</evidence>
<comment type="cofactor">
    <cofactor evidence="18 19">
        <name>K(+)</name>
        <dbReference type="ChEBI" id="CHEBI:29103"/>
    </cofactor>
    <text evidence="18 19">Binds 1 potassium ion per subunit.</text>
</comment>
<evidence type="ECO:0000256" key="13">
    <source>
        <dbReference type="ARBA" id="ARBA00023268"/>
    </source>
</evidence>
<gene>
    <name evidence="17" type="primary">nnrD</name>
    <name evidence="18" type="synonym">nnrE</name>
    <name evidence="22" type="ORF">ENS29_09215</name>
</gene>
<evidence type="ECO:0000256" key="6">
    <source>
        <dbReference type="ARBA" id="ARBA00022741"/>
    </source>
</evidence>
<dbReference type="PROSITE" id="PS51383">
    <property type="entry name" value="YJEF_C_3"/>
    <property type="match status" value="1"/>
</dbReference>
<keyword evidence="9 18" id="KW-0630">Potassium</keyword>
<comment type="catalytic activity">
    <reaction evidence="15 17 19">
        <text>(6S)-NADHX + ADP = AMP + phosphate + NADH + H(+)</text>
        <dbReference type="Rhea" id="RHEA:32223"/>
        <dbReference type="ChEBI" id="CHEBI:15378"/>
        <dbReference type="ChEBI" id="CHEBI:43474"/>
        <dbReference type="ChEBI" id="CHEBI:57945"/>
        <dbReference type="ChEBI" id="CHEBI:64074"/>
        <dbReference type="ChEBI" id="CHEBI:456215"/>
        <dbReference type="ChEBI" id="CHEBI:456216"/>
        <dbReference type="EC" id="4.2.1.136"/>
    </reaction>
</comment>
<dbReference type="EC" id="5.1.99.6" evidence="19"/>
<evidence type="ECO:0000256" key="12">
    <source>
        <dbReference type="ARBA" id="ARBA00023239"/>
    </source>
</evidence>
<feature type="binding site" evidence="17">
    <location>
        <position position="268"/>
    </location>
    <ligand>
        <name>(6S)-NADPHX</name>
        <dbReference type="ChEBI" id="CHEBI:64076"/>
    </ligand>
</feature>
<feature type="domain" description="YjeF C-terminal" evidence="20">
    <location>
        <begin position="233"/>
        <end position="516"/>
    </location>
</feature>
<dbReference type="AlphaFoldDB" id="A0A7C4MTM2"/>
<comment type="similarity">
    <text evidence="17">Belongs to the NnrD/CARKD family.</text>
</comment>
<keyword evidence="10 17" id="KW-0520">NAD</keyword>
<evidence type="ECO:0000256" key="10">
    <source>
        <dbReference type="ARBA" id="ARBA00023027"/>
    </source>
</evidence>
<dbReference type="PANTHER" id="PTHR12592:SF0">
    <property type="entry name" value="ATP-DEPENDENT (S)-NAD(P)H-HYDRATE DEHYDRATASE"/>
    <property type="match status" value="1"/>
</dbReference>
<dbReference type="Gene3D" id="3.40.50.10260">
    <property type="entry name" value="YjeF N-terminal domain"/>
    <property type="match status" value="1"/>
</dbReference>
<keyword evidence="11 18" id="KW-0413">Isomerase</keyword>
<dbReference type="HAMAP" id="MF_01966">
    <property type="entry name" value="NADHX_epimerase"/>
    <property type="match status" value="1"/>
</dbReference>
<evidence type="ECO:0000256" key="4">
    <source>
        <dbReference type="ARBA" id="ARBA00009524"/>
    </source>
</evidence>
<evidence type="ECO:0000256" key="9">
    <source>
        <dbReference type="ARBA" id="ARBA00022958"/>
    </source>
</evidence>
<comment type="similarity">
    <text evidence="18">Belongs to the NnrE/AIBP family.</text>
</comment>
<comment type="caution">
    <text evidence="22">The sequence shown here is derived from an EMBL/GenBank/DDBJ whole genome shotgun (WGS) entry which is preliminary data.</text>
</comment>
<evidence type="ECO:0000256" key="16">
    <source>
        <dbReference type="ARBA" id="ARBA00049209"/>
    </source>
</evidence>
<feature type="binding site" evidence="17">
    <location>
        <position position="457"/>
    </location>
    <ligand>
        <name>(6S)-NADPHX</name>
        <dbReference type="ChEBI" id="CHEBI:64076"/>
    </ligand>
</feature>
<dbReference type="GO" id="GO:0052856">
    <property type="term" value="F:NAD(P)HX epimerase activity"/>
    <property type="evidence" value="ECO:0007669"/>
    <property type="project" value="UniProtKB-UniRule"/>
</dbReference>
<dbReference type="NCBIfam" id="TIGR00196">
    <property type="entry name" value="yjeF_cterm"/>
    <property type="match status" value="1"/>
</dbReference>
<dbReference type="GO" id="GO:0052855">
    <property type="term" value="F:ADP-dependent NAD(P)H-hydrate dehydratase activity"/>
    <property type="evidence" value="ECO:0007669"/>
    <property type="project" value="UniProtKB-UniRule"/>
</dbReference>
<dbReference type="EC" id="4.2.1.136" evidence="19"/>
<evidence type="ECO:0000256" key="18">
    <source>
        <dbReference type="HAMAP-Rule" id="MF_01966"/>
    </source>
</evidence>
<feature type="binding site" evidence="17">
    <location>
        <position position="390"/>
    </location>
    <ligand>
        <name>(6S)-NADPHX</name>
        <dbReference type="ChEBI" id="CHEBI:64076"/>
    </ligand>
</feature>
<dbReference type="InterPro" id="IPR017953">
    <property type="entry name" value="Carbohydrate_kinase_pred_CS"/>
</dbReference>
<dbReference type="CDD" id="cd01171">
    <property type="entry name" value="YXKO-related"/>
    <property type="match status" value="1"/>
</dbReference>
<evidence type="ECO:0000256" key="1">
    <source>
        <dbReference type="ARBA" id="ARBA00000013"/>
    </source>
</evidence>
<comment type="similarity">
    <text evidence="3 19">In the N-terminal section; belongs to the NnrE/AIBP family.</text>
</comment>
<dbReference type="SUPFAM" id="SSF64153">
    <property type="entry name" value="YjeF N-terminal domain-like"/>
    <property type="match status" value="1"/>
</dbReference>
<comment type="function">
    <text evidence="18">Catalyzes the epimerization of the S- and R-forms of NAD(P)HX, a damaged form of NAD(P)H that is a result of enzymatic or heat-dependent hydration. This is a prerequisite for the S-specific NAD(P)H-hydrate dehydratase to allow the repair of both epimers of NAD(P)HX.</text>
</comment>
<comment type="catalytic activity">
    <reaction evidence="1 18 19">
        <text>(6R)-NADHX = (6S)-NADHX</text>
        <dbReference type="Rhea" id="RHEA:32215"/>
        <dbReference type="ChEBI" id="CHEBI:64074"/>
        <dbReference type="ChEBI" id="CHEBI:64075"/>
        <dbReference type="EC" id="5.1.99.6"/>
    </reaction>
</comment>
<keyword evidence="8 17" id="KW-0521">NADP</keyword>
<dbReference type="InterPro" id="IPR029056">
    <property type="entry name" value="Ribokinase-like"/>
</dbReference>
<dbReference type="EMBL" id="DSUH01000216">
    <property type="protein sequence ID" value="HGU33019.1"/>
    <property type="molecule type" value="Genomic_DNA"/>
</dbReference>
<comment type="function">
    <text evidence="14 19">Bifunctional enzyme that catalyzes the epimerization of the S- and R-forms of NAD(P)HX and the dehydration of the S-form of NAD(P)HX at the expense of ADP, which is converted to AMP. This allows the repair of both epimers of NAD(P)HX, a damaged form of NAD(P)H that is a result of enzymatic or heat-dependent hydration.</text>
</comment>
<dbReference type="PROSITE" id="PS01050">
    <property type="entry name" value="YJEF_C_2"/>
    <property type="match status" value="1"/>
</dbReference>
<accession>A0A7C4MTM2</accession>
<evidence type="ECO:0000313" key="22">
    <source>
        <dbReference type="EMBL" id="HGU33019.1"/>
    </source>
</evidence>
<feature type="binding site" evidence="18">
    <location>
        <begin position="137"/>
        <end position="143"/>
    </location>
    <ligand>
        <name>(6S)-NADPHX</name>
        <dbReference type="ChEBI" id="CHEBI:64076"/>
    </ligand>
</feature>
<feature type="binding site" evidence="17">
    <location>
        <begin position="427"/>
        <end position="431"/>
    </location>
    <ligand>
        <name>AMP</name>
        <dbReference type="ChEBI" id="CHEBI:456215"/>
    </ligand>
</feature>
<dbReference type="InterPro" id="IPR000631">
    <property type="entry name" value="CARKD"/>
</dbReference>
<comment type="catalytic activity">
    <reaction evidence="16 17 19">
        <text>(6S)-NADPHX + ADP = AMP + phosphate + NADPH + H(+)</text>
        <dbReference type="Rhea" id="RHEA:32235"/>
        <dbReference type="ChEBI" id="CHEBI:15378"/>
        <dbReference type="ChEBI" id="CHEBI:43474"/>
        <dbReference type="ChEBI" id="CHEBI:57783"/>
        <dbReference type="ChEBI" id="CHEBI:64076"/>
        <dbReference type="ChEBI" id="CHEBI:456215"/>
        <dbReference type="ChEBI" id="CHEBI:456216"/>
        <dbReference type="EC" id="4.2.1.136"/>
    </reaction>
</comment>
<keyword evidence="13" id="KW-0511">Multifunctional enzyme</keyword>
<comment type="cofactor">
    <cofactor evidence="17">
        <name>Mg(2+)</name>
        <dbReference type="ChEBI" id="CHEBI:18420"/>
    </cofactor>
</comment>
<evidence type="ECO:0000256" key="7">
    <source>
        <dbReference type="ARBA" id="ARBA00022840"/>
    </source>
</evidence>
<feature type="binding site" evidence="17">
    <location>
        <position position="339"/>
    </location>
    <ligand>
        <name>(6S)-NADPHX</name>
        <dbReference type="ChEBI" id="CHEBI:64076"/>
    </ligand>
</feature>
<evidence type="ECO:0000256" key="2">
    <source>
        <dbReference type="ARBA" id="ARBA00000909"/>
    </source>
</evidence>
<feature type="domain" description="YjeF N-terminal" evidence="21">
    <location>
        <begin position="11"/>
        <end position="223"/>
    </location>
</feature>
<keyword evidence="7 17" id="KW-0067">ATP-binding</keyword>
<reference evidence="22" key="1">
    <citation type="journal article" date="2020" name="mSystems">
        <title>Genome- and Community-Level Interaction Insights into Carbon Utilization and Element Cycling Functions of Hydrothermarchaeota in Hydrothermal Sediment.</title>
        <authorList>
            <person name="Zhou Z."/>
            <person name="Liu Y."/>
            <person name="Xu W."/>
            <person name="Pan J."/>
            <person name="Luo Z.H."/>
            <person name="Li M."/>
        </authorList>
    </citation>
    <scope>NUCLEOTIDE SEQUENCE [LARGE SCALE GENOMIC DNA]</scope>
    <source>
        <strain evidence="22">SpSt-477</strain>
    </source>
</reference>
<evidence type="ECO:0000256" key="15">
    <source>
        <dbReference type="ARBA" id="ARBA00048238"/>
    </source>
</evidence>
<name>A0A7C4MTM2_9BACT</name>
<evidence type="ECO:0000256" key="14">
    <source>
        <dbReference type="ARBA" id="ARBA00025153"/>
    </source>
</evidence>
<evidence type="ECO:0000256" key="11">
    <source>
        <dbReference type="ARBA" id="ARBA00023235"/>
    </source>
</evidence>
<comment type="similarity">
    <text evidence="4 19">In the C-terminal section; belongs to the NnrD/CARKD family.</text>
</comment>
<dbReference type="InterPro" id="IPR036652">
    <property type="entry name" value="YjeF_N_dom_sf"/>
</dbReference>
<feature type="binding site" evidence="18">
    <location>
        <begin position="61"/>
        <end position="65"/>
    </location>
    <ligand>
        <name>(6S)-NADPHX</name>
        <dbReference type="ChEBI" id="CHEBI:64076"/>
    </ligand>
</feature>
<evidence type="ECO:0000256" key="8">
    <source>
        <dbReference type="ARBA" id="ARBA00022857"/>
    </source>
</evidence>
<comment type="subunit">
    <text evidence="17">Homotetramer.</text>
</comment>
<evidence type="ECO:0000256" key="3">
    <source>
        <dbReference type="ARBA" id="ARBA00006001"/>
    </source>
</evidence>
<feature type="binding site" evidence="18">
    <location>
        <position position="166"/>
    </location>
    <ligand>
        <name>(6S)-NADPHX</name>
        <dbReference type="ChEBI" id="CHEBI:64076"/>
    </ligand>
</feature>
<dbReference type="GO" id="GO:0005524">
    <property type="term" value="F:ATP binding"/>
    <property type="evidence" value="ECO:0007669"/>
    <property type="project" value="UniProtKB-UniRule"/>
</dbReference>
<feature type="binding site" evidence="18">
    <location>
        <position position="169"/>
    </location>
    <ligand>
        <name>K(+)</name>
        <dbReference type="ChEBI" id="CHEBI:29103"/>
    </ligand>
</feature>
<feature type="binding site" evidence="18">
    <location>
        <position position="148"/>
    </location>
    <ligand>
        <name>(6S)-NADPHX</name>
        <dbReference type="ChEBI" id="CHEBI:64076"/>
    </ligand>
</feature>
<protein>
    <recommendedName>
        <fullName evidence="19">Bifunctional NAD(P)H-hydrate repair enzyme</fullName>
    </recommendedName>
    <alternativeName>
        <fullName evidence="19">Nicotinamide nucleotide repair protein</fullName>
    </alternativeName>
    <domain>
        <recommendedName>
            <fullName evidence="19">ADP-dependent (S)-NAD(P)H-hydrate dehydratase</fullName>
            <ecNumber evidence="19">4.2.1.136</ecNumber>
        </recommendedName>
        <alternativeName>
            <fullName evidence="19">ADP-dependent NAD(P)HX dehydratase</fullName>
        </alternativeName>
    </domain>
    <domain>
        <recommendedName>
            <fullName evidence="19">NAD(P)H-hydrate epimerase</fullName>
            <ecNumber evidence="19">5.1.99.6</ecNumber>
        </recommendedName>
    </domain>
</protein>
<dbReference type="HAMAP" id="MF_01965">
    <property type="entry name" value="NADHX_dehydratase"/>
    <property type="match status" value="1"/>
</dbReference>
<comment type="catalytic activity">
    <reaction evidence="2 18 19">
        <text>(6R)-NADPHX = (6S)-NADPHX</text>
        <dbReference type="Rhea" id="RHEA:32227"/>
        <dbReference type="ChEBI" id="CHEBI:64076"/>
        <dbReference type="ChEBI" id="CHEBI:64077"/>
        <dbReference type="EC" id="5.1.99.6"/>
    </reaction>
</comment>
<feature type="binding site" evidence="18">
    <location>
        <position position="133"/>
    </location>
    <ligand>
        <name>K(+)</name>
        <dbReference type="ChEBI" id="CHEBI:29103"/>
    </ligand>
</feature>
<dbReference type="PROSITE" id="PS51385">
    <property type="entry name" value="YJEF_N"/>
    <property type="match status" value="1"/>
</dbReference>
<dbReference type="InterPro" id="IPR004443">
    <property type="entry name" value="YjeF_N_dom"/>
</dbReference>
<evidence type="ECO:0000256" key="5">
    <source>
        <dbReference type="ARBA" id="ARBA00022723"/>
    </source>
</evidence>
<dbReference type="Gene3D" id="3.40.1190.20">
    <property type="match status" value="1"/>
</dbReference>
<proteinExistence type="inferred from homology"/>
<evidence type="ECO:0000256" key="17">
    <source>
        <dbReference type="HAMAP-Rule" id="MF_01965"/>
    </source>
</evidence>
<keyword evidence="6 17" id="KW-0547">Nucleotide-binding</keyword>
<evidence type="ECO:0000259" key="21">
    <source>
        <dbReference type="PROSITE" id="PS51385"/>
    </source>
</evidence>
<dbReference type="GO" id="GO:0046872">
    <property type="term" value="F:metal ion binding"/>
    <property type="evidence" value="ECO:0007669"/>
    <property type="project" value="UniProtKB-UniRule"/>
</dbReference>
<dbReference type="GO" id="GO:0046496">
    <property type="term" value="P:nicotinamide nucleotide metabolic process"/>
    <property type="evidence" value="ECO:0007669"/>
    <property type="project" value="UniProtKB-UniRule"/>
</dbReference>